<keyword evidence="4 6" id="KW-0067">ATP-binding</keyword>
<dbReference type="Gene3D" id="3.30.200.20">
    <property type="entry name" value="Phosphorylase Kinase, domain 1"/>
    <property type="match status" value="1"/>
</dbReference>
<dbReference type="EMBL" id="JAQNDN010000019">
    <property type="protein sequence ID" value="MDC0672353.1"/>
    <property type="molecule type" value="Genomic_DNA"/>
</dbReference>
<dbReference type="RefSeq" id="WP_272003903.1">
    <property type="nucleotide sequence ID" value="NZ_JAQNDN010000019.1"/>
</dbReference>
<keyword evidence="5" id="KW-0802">TPR repeat</keyword>
<dbReference type="Gene3D" id="1.10.510.10">
    <property type="entry name" value="Transferase(Phosphotransferase) domain 1"/>
    <property type="match status" value="1"/>
</dbReference>
<dbReference type="CDD" id="cd14014">
    <property type="entry name" value="STKc_PknB_like"/>
    <property type="match status" value="1"/>
</dbReference>
<dbReference type="SUPFAM" id="SSF56112">
    <property type="entry name" value="Protein kinase-like (PK-like)"/>
    <property type="match status" value="1"/>
</dbReference>
<evidence type="ECO:0000256" key="2">
    <source>
        <dbReference type="ARBA" id="ARBA00022741"/>
    </source>
</evidence>
<dbReference type="InterPro" id="IPR011990">
    <property type="entry name" value="TPR-like_helical_dom_sf"/>
</dbReference>
<feature type="binding site" evidence="6">
    <location>
        <position position="78"/>
    </location>
    <ligand>
        <name>ATP</name>
        <dbReference type="ChEBI" id="CHEBI:30616"/>
    </ligand>
</feature>
<dbReference type="PROSITE" id="PS50005">
    <property type="entry name" value="TPR"/>
    <property type="match status" value="1"/>
</dbReference>
<gene>
    <name evidence="8" type="ORF">POL58_31685</name>
</gene>
<dbReference type="InterPro" id="IPR017441">
    <property type="entry name" value="Protein_kinase_ATP_BS"/>
</dbReference>
<dbReference type="InterPro" id="IPR000719">
    <property type="entry name" value="Prot_kinase_dom"/>
</dbReference>
<keyword evidence="1" id="KW-0808">Transferase</keyword>
<proteinExistence type="predicted"/>
<dbReference type="Proteomes" id="UP001217838">
    <property type="component" value="Unassembled WGS sequence"/>
</dbReference>
<evidence type="ECO:0000259" key="7">
    <source>
        <dbReference type="PROSITE" id="PS50011"/>
    </source>
</evidence>
<evidence type="ECO:0000256" key="6">
    <source>
        <dbReference type="PROSITE-ProRule" id="PRU10141"/>
    </source>
</evidence>
<keyword evidence="9" id="KW-1185">Reference proteome</keyword>
<dbReference type="InterPro" id="IPR011009">
    <property type="entry name" value="Kinase-like_dom_sf"/>
</dbReference>
<comment type="caution">
    <text evidence="8">The sequence shown here is derived from an EMBL/GenBank/DDBJ whole genome shotgun (WGS) entry which is preliminary data.</text>
</comment>
<keyword evidence="2 6" id="KW-0547">Nucleotide-binding</keyword>
<dbReference type="Gene3D" id="1.25.40.10">
    <property type="entry name" value="Tetratricopeptide repeat domain"/>
    <property type="match status" value="2"/>
</dbReference>
<sequence length="899" mass="95108">MSGLDSTMATDEGGLTPSQELGSLASVLVALARTESATLTPGTLVADQYRIERPIGEGGMGVVFLARDIRLDREVAVKVCSGLSRSAVHRIQREAMALAKLAHPNVVVVFQAGEFDGRFFIAMEYVAGGTARSWLAAAPRRPREIVALYLEAGTGLAAAHAAGLIHRDFKPDNVLVGSDGRVRVADFGLARAERDGVEVDPSVALAGSLANHATVASTVAGTPAYMAPEQRRGETLDARADQFAFCVALWEALTGRRPDDGEQAGLPAWIARVLRRGLEPDSERRFASMKQLLAALRDDPRVRRRRWLVGGAVAAALGSSLAAAAGAFDGPPLCAAAGAPLAGVWDGPRREAVASAFAAACAGAHACPAESLERTAAELDRYARAWAQARVAGCEATHVHGVQSAELLDRRMLCLDERLRALDALVDVLASADAGVVREAPRIAAGLPLLSSCADPAHLMARLAPPASPSLVTAVEALRTRLAQAHALSLARRDAEASAAARQLLADATALGYAPLRAEVEAELGEVLWLVDPAASERHLLDAFFTATAHEHDAVAARAAASLVWTLGYVQSRTELAELWARHALAATERRGTDVRLRVDALTATAALHDEQGRHEEALALQDRALALLPEDDGNRPGALSNRAGTLEALGRYAEAQAAYELVLAGEQRVLGPLHPQLARTFSALGLVRTRQGLVEEAVELQRKALAIVMAGPEAVEDTRWDLLLNLGIALTAAERVDEALPMLEEALTLATRLLGPEHPHVGLCLSARANALRDAGRANEAIASARAALELFERSYGPDHDEVYVQQSLLAQAFVAAGRPDEALPWFARAIAGWSERGDAAHPRLVEALVEQGDALLLLGRADEAAAAFTRALDIAGRSEIDADTRARATDGLARAGE</sequence>
<organism evidence="8 9">
    <name type="scientific">Nannocystis radixulma</name>
    <dbReference type="NCBI Taxonomy" id="2995305"/>
    <lineage>
        <taxon>Bacteria</taxon>
        <taxon>Pseudomonadati</taxon>
        <taxon>Myxococcota</taxon>
        <taxon>Polyangia</taxon>
        <taxon>Nannocystales</taxon>
        <taxon>Nannocystaceae</taxon>
        <taxon>Nannocystis</taxon>
    </lineage>
</organism>
<accession>A0ABT5BFZ9</accession>
<evidence type="ECO:0000256" key="5">
    <source>
        <dbReference type="PROSITE-ProRule" id="PRU00339"/>
    </source>
</evidence>
<name>A0ABT5BFZ9_9BACT</name>
<evidence type="ECO:0000313" key="9">
    <source>
        <dbReference type="Proteomes" id="UP001217838"/>
    </source>
</evidence>
<evidence type="ECO:0000256" key="4">
    <source>
        <dbReference type="ARBA" id="ARBA00022840"/>
    </source>
</evidence>
<dbReference type="PANTHER" id="PTHR43289">
    <property type="entry name" value="MITOGEN-ACTIVATED PROTEIN KINASE KINASE KINASE 20-RELATED"/>
    <property type="match status" value="1"/>
</dbReference>
<dbReference type="SUPFAM" id="SSF48452">
    <property type="entry name" value="TPR-like"/>
    <property type="match status" value="2"/>
</dbReference>
<evidence type="ECO:0000313" key="8">
    <source>
        <dbReference type="EMBL" id="MDC0672353.1"/>
    </source>
</evidence>
<dbReference type="PANTHER" id="PTHR43289:SF6">
    <property type="entry name" value="SERINE_THREONINE-PROTEIN KINASE NEKL-3"/>
    <property type="match status" value="1"/>
</dbReference>
<evidence type="ECO:0000256" key="3">
    <source>
        <dbReference type="ARBA" id="ARBA00022777"/>
    </source>
</evidence>
<dbReference type="Pfam" id="PF13424">
    <property type="entry name" value="TPR_12"/>
    <property type="match status" value="3"/>
</dbReference>
<dbReference type="PROSITE" id="PS00108">
    <property type="entry name" value="PROTEIN_KINASE_ST"/>
    <property type="match status" value="1"/>
</dbReference>
<protein>
    <submittedName>
        <fullName evidence="8">Serine/threonine-protein kinase</fullName>
    </submittedName>
</protein>
<dbReference type="GO" id="GO:0016301">
    <property type="term" value="F:kinase activity"/>
    <property type="evidence" value="ECO:0007669"/>
    <property type="project" value="UniProtKB-KW"/>
</dbReference>
<feature type="repeat" description="TPR" evidence="5">
    <location>
        <begin position="599"/>
        <end position="632"/>
    </location>
</feature>
<dbReference type="InterPro" id="IPR019734">
    <property type="entry name" value="TPR_rpt"/>
</dbReference>
<feature type="domain" description="Protein kinase" evidence="7">
    <location>
        <begin position="49"/>
        <end position="317"/>
    </location>
</feature>
<evidence type="ECO:0000256" key="1">
    <source>
        <dbReference type="ARBA" id="ARBA00022679"/>
    </source>
</evidence>
<reference evidence="8 9" key="1">
    <citation type="submission" date="2022-11" db="EMBL/GenBank/DDBJ databases">
        <title>Minimal conservation of predation-associated metabolite biosynthetic gene clusters underscores biosynthetic potential of Myxococcota including descriptions for ten novel species: Archangium lansinium sp. nov., Myxococcus landrumus sp. nov., Nannocystis bai.</title>
        <authorList>
            <person name="Ahearne A."/>
            <person name="Stevens C."/>
            <person name="Dowd S."/>
        </authorList>
    </citation>
    <scope>NUCLEOTIDE SEQUENCE [LARGE SCALE GENOMIC DNA]</scope>
    <source>
        <strain evidence="8 9">NCELM</strain>
    </source>
</reference>
<keyword evidence="3 8" id="KW-0418">Kinase</keyword>
<dbReference type="SMART" id="SM00028">
    <property type="entry name" value="TPR"/>
    <property type="match status" value="6"/>
</dbReference>
<dbReference type="InterPro" id="IPR008271">
    <property type="entry name" value="Ser/Thr_kinase_AS"/>
</dbReference>
<dbReference type="PROSITE" id="PS50011">
    <property type="entry name" value="PROTEIN_KINASE_DOM"/>
    <property type="match status" value="1"/>
</dbReference>
<dbReference type="Pfam" id="PF00069">
    <property type="entry name" value="Pkinase"/>
    <property type="match status" value="1"/>
</dbReference>
<dbReference type="PROSITE" id="PS00107">
    <property type="entry name" value="PROTEIN_KINASE_ATP"/>
    <property type="match status" value="1"/>
</dbReference>